<organism evidence="1 2">
    <name type="scientific">Microcystis aeruginosa FD4</name>
    <dbReference type="NCBI Taxonomy" id="2686288"/>
    <lineage>
        <taxon>Bacteria</taxon>
        <taxon>Bacillati</taxon>
        <taxon>Cyanobacteriota</taxon>
        <taxon>Cyanophyceae</taxon>
        <taxon>Oscillatoriophycideae</taxon>
        <taxon>Chroococcales</taxon>
        <taxon>Microcystaceae</taxon>
        <taxon>Microcystis</taxon>
    </lineage>
</organism>
<name>A0A857D934_MICAE</name>
<evidence type="ECO:0000313" key="2">
    <source>
        <dbReference type="Proteomes" id="UP000438345"/>
    </source>
</evidence>
<dbReference type="AlphaFoldDB" id="A0A857D934"/>
<protein>
    <submittedName>
        <fullName evidence="1">Uncharacterized protein</fullName>
    </submittedName>
</protein>
<dbReference type="Gene3D" id="3.40.50.450">
    <property type="match status" value="1"/>
</dbReference>
<accession>A0A857D934</accession>
<dbReference type="Pfam" id="PF12694">
    <property type="entry name" value="cpYpsA"/>
    <property type="match status" value="1"/>
</dbReference>
<dbReference type="InterPro" id="IPR024755">
    <property type="entry name" value="cpYpsA"/>
</dbReference>
<proteinExistence type="predicted"/>
<dbReference type="Proteomes" id="UP000438345">
    <property type="component" value="Chromosome"/>
</dbReference>
<gene>
    <name evidence="1" type="ORF">GQR42_22825</name>
</gene>
<dbReference type="EMBL" id="CP046973">
    <property type="protein sequence ID" value="QGZ91926.1"/>
    <property type="molecule type" value="Genomic_DNA"/>
</dbReference>
<sequence length="97" mass="11187">MRDSSATLIFICERSQQFPARTKLTYDLALQWHKSVLKVDIDRDNLFKLPREWSGSLGDFVLNVAGFRESECPGIYSATKKILPELLNQFYDQNLST</sequence>
<evidence type="ECO:0000313" key="1">
    <source>
        <dbReference type="EMBL" id="QGZ91926.1"/>
    </source>
</evidence>
<reference evidence="1 2" key="1">
    <citation type="submission" date="2019-12" db="EMBL/GenBank/DDBJ databases">
        <title>Complete genome sequence of Microcystis aeruginosa strain FD4.</title>
        <authorList>
            <person name="Urakawa H."/>
        </authorList>
    </citation>
    <scope>NUCLEOTIDE SEQUENCE [LARGE SCALE GENOMIC DNA]</scope>
    <source>
        <strain evidence="1 2">FD4</strain>
    </source>
</reference>